<gene>
    <name evidence="2" type="ORF">A0H81_00576</name>
</gene>
<proteinExistence type="predicted"/>
<accession>A0A1C7MR63</accession>
<evidence type="ECO:0000256" key="1">
    <source>
        <dbReference type="SAM" id="MobiDB-lite"/>
    </source>
</evidence>
<dbReference type="AlphaFoldDB" id="A0A1C7MR63"/>
<dbReference type="InterPro" id="IPR013083">
    <property type="entry name" value="Znf_RING/FYVE/PHD"/>
</dbReference>
<evidence type="ECO:0008006" key="4">
    <source>
        <dbReference type="Google" id="ProtNLM"/>
    </source>
</evidence>
<feature type="region of interest" description="Disordered" evidence="1">
    <location>
        <begin position="314"/>
        <end position="337"/>
    </location>
</feature>
<feature type="compositionally biased region" description="Low complexity" evidence="1">
    <location>
        <begin position="149"/>
        <end position="170"/>
    </location>
</feature>
<dbReference type="STRING" id="5627.A0A1C7MR63"/>
<feature type="region of interest" description="Disordered" evidence="1">
    <location>
        <begin position="269"/>
        <end position="291"/>
    </location>
</feature>
<dbReference type="Proteomes" id="UP000092993">
    <property type="component" value="Unassembled WGS sequence"/>
</dbReference>
<name>A0A1C7MR63_GRIFR</name>
<organism evidence="2 3">
    <name type="scientific">Grifola frondosa</name>
    <name type="common">Maitake</name>
    <name type="synonym">Polyporus frondosus</name>
    <dbReference type="NCBI Taxonomy" id="5627"/>
    <lineage>
        <taxon>Eukaryota</taxon>
        <taxon>Fungi</taxon>
        <taxon>Dikarya</taxon>
        <taxon>Basidiomycota</taxon>
        <taxon>Agaricomycotina</taxon>
        <taxon>Agaricomycetes</taxon>
        <taxon>Polyporales</taxon>
        <taxon>Grifolaceae</taxon>
        <taxon>Grifola</taxon>
    </lineage>
</organism>
<sequence length="427" mass="45652">MIRRDSSASSSWAVQDADDPNALLALVAQLSLEDIDLLQAGRKGKAKDTVVTDEELALQLLAEDARALLNFTKDMAFARSLDRALDADYTLVEELARAEADARADREMAVALSDGRPPPYRSPSAASSRSSSPLQELISLIPEPPRPSPSRVTTRSVPSSSKTTLSSSPLAKPPVTVQVKLEDCVICRDRIRGPVIRAPCGDTYDVDCLVSLFRASTVDESLFPPSCCRQPFVLGAVQRHLDADLLALFTKKAREFSTPTACTATALRAPPSSAGALPSRGHGRARNAPRAPARNARHLLTDLMHAPLSRTRLCSHSRRRRGGSAVRAADTSSSSHSGWDERRLFAAAEDRVQRGLPAGAVPAPVATTNACTHGCIGLALVLRKLWALFESVSASLPRMQHACVRAMPAQSPLLAPVVASSVELAAL</sequence>
<keyword evidence="3" id="KW-1185">Reference proteome</keyword>
<comment type="caution">
    <text evidence="2">The sequence shown here is derived from an EMBL/GenBank/DDBJ whole genome shotgun (WGS) entry which is preliminary data.</text>
</comment>
<reference evidence="2 3" key="1">
    <citation type="submission" date="2016-03" db="EMBL/GenBank/DDBJ databases">
        <title>Whole genome sequencing of Grifola frondosa 9006-11.</title>
        <authorList>
            <person name="Min B."/>
            <person name="Park H."/>
            <person name="Kim J.-G."/>
            <person name="Cho H."/>
            <person name="Oh Y.-L."/>
            <person name="Kong W.-S."/>
            <person name="Choi I.-G."/>
        </authorList>
    </citation>
    <scope>NUCLEOTIDE SEQUENCE [LARGE SCALE GENOMIC DNA]</scope>
    <source>
        <strain evidence="2 3">9006-11</strain>
    </source>
</reference>
<dbReference type="EMBL" id="LUGG01000001">
    <property type="protein sequence ID" value="OBZ78906.1"/>
    <property type="molecule type" value="Genomic_DNA"/>
</dbReference>
<dbReference type="OrthoDB" id="9977870at2759"/>
<dbReference type="SUPFAM" id="SSF57850">
    <property type="entry name" value="RING/U-box"/>
    <property type="match status" value="1"/>
</dbReference>
<feature type="compositionally biased region" description="Low complexity" evidence="1">
    <location>
        <begin position="122"/>
        <end position="141"/>
    </location>
</feature>
<evidence type="ECO:0000313" key="2">
    <source>
        <dbReference type="EMBL" id="OBZ78906.1"/>
    </source>
</evidence>
<feature type="region of interest" description="Disordered" evidence="1">
    <location>
        <begin position="110"/>
        <end position="171"/>
    </location>
</feature>
<protein>
    <recommendedName>
        <fullName evidence="4">RING-type domain-containing protein</fullName>
    </recommendedName>
</protein>
<evidence type="ECO:0000313" key="3">
    <source>
        <dbReference type="Proteomes" id="UP000092993"/>
    </source>
</evidence>
<dbReference type="Gene3D" id="3.30.40.10">
    <property type="entry name" value="Zinc/RING finger domain, C3HC4 (zinc finger)"/>
    <property type="match status" value="1"/>
</dbReference>